<proteinExistence type="predicted"/>
<dbReference type="Proteomes" id="UP000886520">
    <property type="component" value="Chromosome 2"/>
</dbReference>
<protein>
    <submittedName>
        <fullName evidence="1">Uncharacterized protein</fullName>
    </submittedName>
</protein>
<reference evidence="1" key="1">
    <citation type="submission" date="2021-01" db="EMBL/GenBank/DDBJ databases">
        <title>Adiantum capillus-veneris genome.</title>
        <authorList>
            <person name="Fang Y."/>
            <person name="Liao Q."/>
        </authorList>
    </citation>
    <scope>NUCLEOTIDE SEQUENCE</scope>
    <source>
        <strain evidence="1">H3</strain>
        <tissue evidence="1">Leaf</tissue>
    </source>
</reference>
<accession>A0A9D4V8X5</accession>
<keyword evidence="2" id="KW-1185">Reference proteome</keyword>
<sequence>MEMRQDVWPDHLWMTSGGKADMALRLPYILTDTYQVKEMQPHHRLQYRAVIDALTRSLPRLVDNGNIAYLLGMAKFCMNVFLNGGLYRSTSPSQRTAFAILVPMFGACDVLALRKQIQRHLLLFNCRTTTDMMRYLDIAFTDPRSPELSELASAMDNRFIEFEEFHQVISRYLSILYGIQR</sequence>
<evidence type="ECO:0000313" key="1">
    <source>
        <dbReference type="EMBL" id="KAI5081722.1"/>
    </source>
</evidence>
<evidence type="ECO:0000313" key="2">
    <source>
        <dbReference type="Proteomes" id="UP000886520"/>
    </source>
</evidence>
<name>A0A9D4V8X5_ADICA</name>
<dbReference type="AlphaFoldDB" id="A0A9D4V8X5"/>
<comment type="caution">
    <text evidence="1">The sequence shown here is derived from an EMBL/GenBank/DDBJ whole genome shotgun (WGS) entry which is preliminary data.</text>
</comment>
<gene>
    <name evidence="1" type="ORF">GOP47_0001465</name>
</gene>
<dbReference type="EMBL" id="JABFUD020000003">
    <property type="protein sequence ID" value="KAI5081722.1"/>
    <property type="molecule type" value="Genomic_DNA"/>
</dbReference>
<organism evidence="1 2">
    <name type="scientific">Adiantum capillus-veneris</name>
    <name type="common">Maidenhair fern</name>
    <dbReference type="NCBI Taxonomy" id="13818"/>
    <lineage>
        <taxon>Eukaryota</taxon>
        <taxon>Viridiplantae</taxon>
        <taxon>Streptophyta</taxon>
        <taxon>Embryophyta</taxon>
        <taxon>Tracheophyta</taxon>
        <taxon>Polypodiopsida</taxon>
        <taxon>Polypodiidae</taxon>
        <taxon>Polypodiales</taxon>
        <taxon>Pteridineae</taxon>
        <taxon>Pteridaceae</taxon>
        <taxon>Vittarioideae</taxon>
        <taxon>Adiantum</taxon>
    </lineage>
</organism>